<dbReference type="CDD" id="cd02440">
    <property type="entry name" value="AdoMet_MTases"/>
    <property type="match status" value="1"/>
</dbReference>
<accession>A0ABR8PYG5</accession>
<proteinExistence type="predicted"/>
<organism evidence="2 3">
    <name type="scientific">Clostridium cibarium</name>
    <dbReference type="NCBI Taxonomy" id="2762247"/>
    <lineage>
        <taxon>Bacteria</taxon>
        <taxon>Bacillati</taxon>
        <taxon>Bacillota</taxon>
        <taxon>Clostridia</taxon>
        <taxon>Eubacteriales</taxon>
        <taxon>Clostridiaceae</taxon>
        <taxon>Clostridium</taxon>
    </lineage>
</organism>
<keyword evidence="3" id="KW-1185">Reference proteome</keyword>
<sequence length="223" mass="26607">MILYYRYYSKLRRVKKSMANIADSYDNMVNNPQNDELGLFSNYNDILEETRRRIISHNCKCILDIGCGTGNLCGKLSDRYNVIGMDKNIEMLKKVQEKYGNMKCKVGSFLDEPFKENIADIVVSTYVLHGLNNEDKKIAVKNMIRYLKENGKIIIIDYMFFDSEEKEKYRQHFKELNKQDLWDFIDSKYYTNINEFKEYIAKLNYNIKIEHKVNFTWLVEITR</sequence>
<dbReference type="EMBL" id="JACSRA010000039">
    <property type="protein sequence ID" value="MBD7913203.1"/>
    <property type="molecule type" value="Genomic_DNA"/>
</dbReference>
<evidence type="ECO:0000313" key="2">
    <source>
        <dbReference type="EMBL" id="MBD7913203.1"/>
    </source>
</evidence>
<keyword evidence="2" id="KW-0489">Methyltransferase</keyword>
<feature type="domain" description="Methyltransferase" evidence="1">
    <location>
        <begin position="62"/>
        <end position="151"/>
    </location>
</feature>
<dbReference type="Gene3D" id="3.40.50.150">
    <property type="entry name" value="Vaccinia Virus protein VP39"/>
    <property type="match status" value="1"/>
</dbReference>
<keyword evidence="2" id="KW-0808">Transferase</keyword>
<dbReference type="Proteomes" id="UP000627781">
    <property type="component" value="Unassembled WGS sequence"/>
</dbReference>
<evidence type="ECO:0000259" key="1">
    <source>
        <dbReference type="Pfam" id="PF13649"/>
    </source>
</evidence>
<dbReference type="InterPro" id="IPR041698">
    <property type="entry name" value="Methyltransf_25"/>
</dbReference>
<evidence type="ECO:0000313" key="3">
    <source>
        <dbReference type="Proteomes" id="UP000627781"/>
    </source>
</evidence>
<reference evidence="2 3" key="1">
    <citation type="submission" date="2020-08" db="EMBL/GenBank/DDBJ databases">
        <title>A Genomic Blueprint of the Chicken Gut Microbiome.</title>
        <authorList>
            <person name="Gilroy R."/>
            <person name="Ravi A."/>
            <person name="Getino M."/>
            <person name="Pursley I."/>
            <person name="Horton D.L."/>
            <person name="Alikhan N.-F."/>
            <person name="Baker D."/>
            <person name="Gharbi K."/>
            <person name="Hall N."/>
            <person name="Watson M."/>
            <person name="Adriaenssens E.M."/>
            <person name="Foster-Nyarko E."/>
            <person name="Jarju S."/>
            <person name="Secka A."/>
            <person name="Antonio M."/>
            <person name="Oren A."/>
            <person name="Chaudhuri R."/>
            <person name="La Ragione R.M."/>
            <person name="Hildebrand F."/>
            <person name="Pallen M.J."/>
        </authorList>
    </citation>
    <scope>NUCLEOTIDE SEQUENCE [LARGE SCALE GENOMIC DNA]</scope>
    <source>
        <strain evidence="2 3">Sa3CVN1</strain>
    </source>
</reference>
<comment type="caution">
    <text evidence="2">The sequence shown here is derived from an EMBL/GenBank/DDBJ whole genome shotgun (WGS) entry which is preliminary data.</text>
</comment>
<protein>
    <submittedName>
        <fullName evidence="2">Class I SAM-dependent methyltransferase</fullName>
    </submittedName>
</protein>
<dbReference type="GO" id="GO:0032259">
    <property type="term" value="P:methylation"/>
    <property type="evidence" value="ECO:0007669"/>
    <property type="project" value="UniProtKB-KW"/>
</dbReference>
<dbReference type="InterPro" id="IPR029063">
    <property type="entry name" value="SAM-dependent_MTases_sf"/>
</dbReference>
<dbReference type="PANTHER" id="PTHR42912">
    <property type="entry name" value="METHYLTRANSFERASE"/>
    <property type="match status" value="1"/>
</dbReference>
<dbReference type="InterPro" id="IPR050508">
    <property type="entry name" value="Methyltransf_Superfamily"/>
</dbReference>
<dbReference type="Pfam" id="PF13649">
    <property type="entry name" value="Methyltransf_25"/>
    <property type="match status" value="1"/>
</dbReference>
<name>A0ABR8PYG5_9CLOT</name>
<dbReference type="GO" id="GO:0008168">
    <property type="term" value="F:methyltransferase activity"/>
    <property type="evidence" value="ECO:0007669"/>
    <property type="project" value="UniProtKB-KW"/>
</dbReference>
<dbReference type="SUPFAM" id="SSF53335">
    <property type="entry name" value="S-adenosyl-L-methionine-dependent methyltransferases"/>
    <property type="match status" value="1"/>
</dbReference>
<gene>
    <name evidence="2" type="ORF">H9661_17770</name>
</gene>
<dbReference type="PANTHER" id="PTHR42912:SF99">
    <property type="entry name" value="METHYLTRANSFERASE TYPE 12 DOMAIN-CONTAINING PROTEIN"/>
    <property type="match status" value="1"/>
</dbReference>
<dbReference type="RefSeq" id="WP_143315234.1">
    <property type="nucleotide sequence ID" value="NZ_JACSRA010000039.1"/>
</dbReference>